<gene>
    <name evidence="1" type="ORF">C480_10485</name>
</gene>
<evidence type="ECO:0000313" key="2">
    <source>
        <dbReference type="Proteomes" id="UP000011591"/>
    </source>
</evidence>
<dbReference type="RefSeq" id="WP_006665561.1">
    <property type="nucleotide sequence ID" value="NZ_AOIP01000026.1"/>
</dbReference>
<dbReference type="Proteomes" id="UP000011591">
    <property type="component" value="Unassembled WGS sequence"/>
</dbReference>
<protein>
    <submittedName>
        <fullName evidence="1">Uncharacterized protein</fullName>
    </submittedName>
</protein>
<evidence type="ECO:0000313" key="1">
    <source>
        <dbReference type="EMBL" id="ELZ05303.1"/>
    </source>
</evidence>
<comment type="caution">
    <text evidence="1">The sequence shown here is derived from an EMBL/GenBank/DDBJ whole genome shotgun (WGS) entry which is preliminary data.</text>
</comment>
<name>M0B4W4_9EURY</name>
<dbReference type="EMBL" id="AOIP01000026">
    <property type="protein sequence ID" value="ELZ05303.1"/>
    <property type="molecule type" value="Genomic_DNA"/>
</dbReference>
<proteinExistence type="predicted"/>
<accession>M0B4W4</accession>
<dbReference type="AlphaFoldDB" id="M0B4W4"/>
<dbReference type="PATRIC" id="fig|1227491.4.peg.2152"/>
<keyword evidence="2" id="KW-1185">Reference proteome</keyword>
<sequence>MDTEHVTLVTRYLMGMPDGATIIREEDDESWFGDSHDVASYGVELVPEDEARDRVDEFGDLKDDEPDEGGHAGPLAIDFETDGELVVKANGCGGGDGRF</sequence>
<organism evidence="1 2">
    <name type="scientific">Natrialba aegyptia DSM 13077</name>
    <dbReference type="NCBI Taxonomy" id="1227491"/>
    <lineage>
        <taxon>Archaea</taxon>
        <taxon>Methanobacteriati</taxon>
        <taxon>Methanobacteriota</taxon>
        <taxon>Stenosarchaea group</taxon>
        <taxon>Halobacteria</taxon>
        <taxon>Halobacteriales</taxon>
        <taxon>Natrialbaceae</taxon>
        <taxon>Natrialba</taxon>
    </lineage>
</organism>
<reference evidence="1 2" key="1">
    <citation type="journal article" date="2014" name="PLoS Genet.">
        <title>Phylogenetically driven sequencing of extremely halophilic archaea reveals strategies for static and dynamic osmo-response.</title>
        <authorList>
            <person name="Becker E.A."/>
            <person name="Seitzer P.M."/>
            <person name="Tritt A."/>
            <person name="Larsen D."/>
            <person name="Krusor M."/>
            <person name="Yao A.I."/>
            <person name="Wu D."/>
            <person name="Madern D."/>
            <person name="Eisen J.A."/>
            <person name="Darling A.E."/>
            <person name="Facciotti M.T."/>
        </authorList>
    </citation>
    <scope>NUCLEOTIDE SEQUENCE [LARGE SCALE GENOMIC DNA]</scope>
    <source>
        <strain evidence="1 2">DSM 13077</strain>
    </source>
</reference>